<sequence length="363" mass="41553">MTSIKLNDISHRRFNPFTNSWVLLASLNKNNRPRQGRKEASAFGGRQAHDPQCYLYPGNQRANGVRNPNYADTFLFENDYSTMRMDEGRCDTKACEKHLLRDTAADLMRAEAVIGRCYVLTYSVNHHHGVSNMTCQQVLGVVEAWTETSTSMKCHEMDSRLESSLDIASRRYMQIFDNNGEIVGCSNAHPYSQIWITSSIPDEPQLEHSQMNKYHDEHHGRHMLQDYVELEIEREERIILLLPKRQIRGLVDLNTTERLEFARAILQIARIYDNLFGTTWPYISAIHQAPLDATEAELKTSYLHAHFSSPLLSPSIKKFFGGYELYGEPTREITPEFTAACLRHSAAQLTVPLQDSTATDVRI</sequence>
<reference evidence="12" key="1">
    <citation type="journal article" date="2020" name="Stud. Mycol.">
        <title>101 Dothideomycetes genomes: a test case for predicting lifestyles and emergence of pathogens.</title>
        <authorList>
            <person name="Haridas S."/>
            <person name="Albert R."/>
            <person name="Binder M."/>
            <person name="Bloem J."/>
            <person name="Labutti K."/>
            <person name="Salamov A."/>
            <person name="Andreopoulos B."/>
            <person name="Baker S."/>
            <person name="Barry K."/>
            <person name="Bills G."/>
            <person name="Bluhm B."/>
            <person name="Cannon C."/>
            <person name="Castanera R."/>
            <person name="Culley D."/>
            <person name="Daum C."/>
            <person name="Ezra D."/>
            <person name="Gonzalez J."/>
            <person name="Henrissat B."/>
            <person name="Kuo A."/>
            <person name="Liang C."/>
            <person name="Lipzen A."/>
            <person name="Lutzoni F."/>
            <person name="Magnuson J."/>
            <person name="Mondo S."/>
            <person name="Nolan M."/>
            <person name="Ohm R."/>
            <person name="Pangilinan J."/>
            <person name="Park H.-J."/>
            <person name="Ramirez L."/>
            <person name="Alfaro M."/>
            <person name="Sun H."/>
            <person name="Tritt A."/>
            <person name="Yoshinaga Y."/>
            <person name="Zwiers L.-H."/>
            <person name="Turgeon B."/>
            <person name="Goodwin S."/>
            <person name="Spatafora J."/>
            <person name="Crous P."/>
            <person name="Grigoriev I."/>
        </authorList>
    </citation>
    <scope>NUCLEOTIDE SEQUENCE</scope>
    <source>
        <strain evidence="12">CBS 130266</strain>
    </source>
</reference>
<evidence type="ECO:0000256" key="2">
    <source>
        <dbReference type="ARBA" id="ARBA00010951"/>
    </source>
</evidence>
<name>A0A9P4TU65_9PEZI</name>
<feature type="binding site" evidence="9">
    <location>
        <position position="207"/>
    </location>
    <ligand>
        <name>Fe cation</name>
        <dbReference type="ChEBI" id="CHEBI:24875"/>
    </ligand>
</feature>
<dbReference type="GO" id="GO:0008108">
    <property type="term" value="F:UDP-glucose:hexose-1-phosphate uridylyltransferase activity"/>
    <property type="evidence" value="ECO:0007669"/>
    <property type="project" value="InterPro"/>
</dbReference>
<gene>
    <name evidence="12" type="ORF">EJ08DRAFT_690228</name>
</gene>
<evidence type="ECO:0000256" key="8">
    <source>
        <dbReference type="ARBA" id="ARBA00023277"/>
    </source>
</evidence>
<comment type="similarity">
    <text evidence="2">Belongs to the galactose-1-phosphate uridylyltransferase type 1 family.</text>
</comment>
<evidence type="ECO:0000259" key="11">
    <source>
        <dbReference type="Pfam" id="PF02744"/>
    </source>
</evidence>
<dbReference type="NCBIfam" id="TIGR00209">
    <property type="entry name" value="galT_1"/>
    <property type="match status" value="1"/>
</dbReference>
<dbReference type="GO" id="GO:0033499">
    <property type="term" value="P:galactose catabolic process via UDP-galactose, Leloir pathway"/>
    <property type="evidence" value="ECO:0007669"/>
    <property type="project" value="TreeGrafter"/>
</dbReference>
<dbReference type="InterPro" id="IPR036265">
    <property type="entry name" value="HIT-like_sf"/>
</dbReference>
<keyword evidence="7" id="KW-0862">Zinc</keyword>
<keyword evidence="9" id="KW-0408">Iron</keyword>
<evidence type="ECO:0000256" key="1">
    <source>
        <dbReference type="ARBA" id="ARBA00001947"/>
    </source>
</evidence>
<evidence type="ECO:0000259" key="10">
    <source>
        <dbReference type="Pfam" id="PF01087"/>
    </source>
</evidence>
<dbReference type="Proteomes" id="UP000800235">
    <property type="component" value="Unassembled WGS sequence"/>
</dbReference>
<evidence type="ECO:0000313" key="13">
    <source>
        <dbReference type="Proteomes" id="UP000800235"/>
    </source>
</evidence>
<feature type="domain" description="Galactose-1-phosphate uridyl transferase N-terminal" evidence="10">
    <location>
        <begin position="4"/>
        <end position="201"/>
    </location>
</feature>
<evidence type="ECO:0000256" key="6">
    <source>
        <dbReference type="ARBA" id="ARBA00022723"/>
    </source>
</evidence>
<dbReference type="Gene3D" id="3.30.428.10">
    <property type="entry name" value="HIT-like"/>
    <property type="match status" value="2"/>
</dbReference>
<dbReference type="OrthoDB" id="418412at2759"/>
<comment type="cofactor">
    <cofactor evidence="9">
        <name>Fe cation</name>
        <dbReference type="ChEBI" id="CHEBI:24875"/>
    </cofactor>
    <text evidence="9">Binds 1 Fe cation per subunit.</text>
</comment>
<evidence type="ECO:0000256" key="9">
    <source>
        <dbReference type="PIRSR" id="PIRSR000808-4"/>
    </source>
</evidence>
<organism evidence="12 13">
    <name type="scientific">Tothia fuscella</name>
    <dbReference type="NCBI Taxonomy" id="1048955"/>
    <lineage>
        <taxon>Eukaryota</taxon>
        <taxon>Fungi</taxon>
        <taxon>Dikarya</taxon>
        <taxon>Ascomycota</taxon>
        <taxon>Pezizomycotina</taxon>
        <taxon>Dothideomycetes</taxon>
        <taxon>Pleosporomycetidae</taxon>
        <taxon>Venturiales</taxon>
        <taxon>Cylindrosympodiaceae</taxon>
        <taxon>Tothia</taxon>
    </lineage>
</organism>
<keyword evidence="8" id="KW-0119">Carbohydrate metabolism</keyword>
<evidence type="ECO:0000256" key="7">
    <source>
        <dbReference type="ARBA" id="ARBA00022833"/>
    </source>
</evidence>
<keyword evidence="4 12" id="KW-0808">Transferase</keyword>
<dbReference type="PIRSF" id="PIRSF000808">
    <property type="entry name" value="GalT"/>
    <property type="match status" value="1"/>
</dbReference>
<dbReference type="InterPro" id="IPR001937">
    <property type="entry name" value="GalP_UDPtransf1"/>
</dbReference>
<dbReference type="PANTHER" id="PTHR11943">
    <property type="entry name" value="GALACTOSE-1-PHOSPHATE URIDYLYLTRANSFERASE"/>
    <property type="match status" value="1"/>
</dbReference>
<evidence type="ECO:0000256" key="4">
    <source>
        <dbReference type="ARBA" id="ARBA00022679"/>
    </source>
</evidence>
<feature type="domain" description="Galactose-1-phosphate uridyl transferase C-terminal" evidence="11">
    <location>
        <begin position="239"/>
        <end position="344"/>
    </location>
</feature>
<dbReference type="GO" id="GO:0005737">
    <property type="term" value="C:cytoplasm"/>
    <property type="evidence" value="ECO:0007669"/>
    <property type="project" value="TreeGrafter"/>
</dbReference>
<dbReference type="SUPFAM" id="SSF54197">
    <property type="entry name" value="HIT-like"/>
    <property type="match status" value="2"/>
</dbReference>
<dbReference type="EMBL" id="MU007100">
    <property type="protein sequence ID" value="KAF2421216.1"/>
    <property type="molecule type" value="Genomic_DNA"/>
</dbReference>
<dbReference type="Pfam" id="PF01087">
    <property type="entry name" value="GalP_UDP_transf"/>
    <property type="match status" value="1"/>
</dbReference>
<dbReference type="InterPro" id="IPR005849">
    <property type="entry name" value="GalP_Utransf_N"/>
</dbReference>
<dbReference type="Pfam" id="PF02744">
    <property type="entry name" value="GalP_UDP_tr_C"/>
    <property type="match status" value="1"/>
</dbReference>
<feature type="binding site" evidence="9">
    <location>
        <position position="304"/>
    </location>
    <ligand>
        <name>Fe cation</name>
        <dbReference type="ChEBI" id="CHEBI:24875"/>
    </ligand>
</feature>
<dbReference type="PANTHER" id="PTHR11943:SF1">
    <property type="entry name" value="GALACTOSE-1-PHOSPHATE URIDYLYLTRANSFERASE"/>
    <property type="match status" value="1"/>
</dbReference>
<keyword evidence="6 9" id="KW-0479">Metal-binding</keyword>
<protein>
    <recommendedName>
        <fullName evidence="3">Galactose-1-phosphate uridylyltransferase</fullName>
    </recommendedName>
</protein>
<feature type="binding site" evidence="9">
    <location>
        <position position="287"/>
    </location>
    <ligand>
        <name>Fe cation</name>
        <dbReference type="ChEBI" id="CHEBI:24875"/>
    </ligand>
</feature>
<comment type="cofactor">
    <cofactor evidence="1">
        <name>Zn(2+)</name>
        <dbReference type="ChEBI" id="CHEBI:29105"/>
    </cofactor>
</comment>
<comment type="caution">
    <text evidence="12">The sequence shown here is derived from an EMBL/GenBank/DDBJ whole genome shotgun (WGS) entry which is preliminary data.</text>
</comment>
<dbReference type="AlphaFoldDB" id="A0A9P4TU65"/>
<dbReference type="InterPro" id="IPR005850">
    <property type="entry name" value="GalP_Utransf_C"/>
</dbReference>
<dbReference type="GO" id="GO:0008270">
    <property type="term" value="F:zinc ion binding"/>
    <property type="evidence" value="ECO:0007669"/>
    <property type="project" value="InterPro"/>
</dbReference>
<evidence type="ECO:0000256" key="3">
    <source>
        <dbReference type="ARBA" id="ARBA00016340"/>
    </source>
</evidence>
<keyword evidence="5" id="KW-0548">Nucleotidyltransferase</keyword>
<feature type="binding site" evidence="9">
    <location>
        <position position="306"/>
    </location>
    <ligand>
        <name>Fe cation</name>
        <dbReference type="ChEBI" id="CHEBI:24875"/>
    </ligand>
</feature>
<proteinExistence type="inferred from homology"/>
<evidence type="ECO:0000256" key="5">
    <source>
        <dbReference type="ARBA" id="ARBA00022695"/>
    </source>
</evidence>
<evidence type="ECO:0000313" key="12">
    <source>
        <dbReference type="EMBL" id="KAF2421216.1"/>
    </source>
</evidence>
<keyword evidence="13" id="KW-1185">Reference proteome</keyword>
<accession>A0A9P4TU65</accession>